<organism evidence="2 3">
    <name type="scientific">Gloeophyllum trabeum (strain ATCC 11539 / FP-39264 / Madison 617)</name>
    <name type="common">Brown rot fungus</name>
    <dbReference type="NCBI Taxonomy" id="670483"/>
    <lineage>
        <taxon>Eukaryota</taxon>
        <taxon>Fungi</taxon>
        <taxon>Dikarya</taxon>
        <taxon>Basidiomycota</taxon>
        <taxon>Agaricomycotina</taxon>
        <taxon>Agaricomycetes</taxon>
        <taxon>Gloeophyllales</taxon>
        <taxon>Gloeophyllaceae</taxon>
        <taxon>Gloeophyllum</taxon>
    </lineage>
</organism>
<dbReference type="OrthoDB" id="5569250at2759"/>
<accession>S7R889</accession>
<protein>
    <recommendedName>
        <fullName evidence="1">Fungal-type protein kinase domain-containing protein</fullName>
    </recommendedName>
</protein>
<dbReference type="RefSeq" id="XP_007870985.1">
    <property type="nucleotide sequence ID" value="XM_007872794.1"/>
</dbReference>
<gene>
    <name evidence="2" type="ORF">GLOTRDRAFT_16945</name>
</gene>
<keyword evidence="3" id="KW-1185">Reference proteome</keyword>
<feature type="non-terminal residue" evidence="2">
    <location>
        <position position="1"/>
    </location>
</feature>
<sequence length="81" mass="9039">VHHRCVLDSVGIPLSRFSSTRQAMEAIYDCILGHESMGKKDILHRDISINNIMISAYPDKEKCKGFLIDMEYATVVGEPGS</sequence>
<dbReference type="GO" id="GO:0004672">
    <property type="term" value="F:protein kinase activity"/>
    <property type="evidence" value="ECO:0007669"/>
    <property type="project" value="InterPro"/>
</dbReference>
<dbReference type="OMA" id="VQEPHEH"/>
<dbReference type="EMBL" id="KB469315">
    <property type="protein sequence ID" value="EPQ50540.1"/>
    <property type="molecule type" value="Genomic_DNA"/>
</dbReference>
<feature type="domain" description="Fungal-type protein kinase" evidence="1">
    <location>
        <begin position="1"/>
        <end position="77"/>
    </location>
</feature>
<dbReference type="Pfam" id="PF17667">
    <property type="entry name" value="Pkinase_fungal"/>
    <property type="match status" value="1"/>
</dbReference>
<feature type="non-terminal residue" evidence="2">
    <location>
        <position position="81"/>
    </location>
</feature>
<dbReference type="Gene3D" id="1.10.510.10">
    <property type="entry name" value="Transferase(Phosphotransferase) domain 1"/>
    <property type="match status" value="1"/>
</dbReference>
<dbReference type="GeneID" id="19304924"/>
<dbReference type="AlphaFoldDB" id="S7R889"/>
<dbReference type="InterPro" id="IPR011009">
    <property type="entry name" value="Kinase-like_dom_sf"/>
</dbReference>
<dbReference type="PROSITE" id="PS00109">
    <property type="entry name" value="PROTEIN_KINASE_TYR"/>
    <property type="match status" value="1"/>
</dbReference>
<dbReference type="STRING" id="670483.S7R889"/>
<dbReference type="InterPro" id="IPR008266">
    <property type="entry name" value="Tyr_kinase_AS"/>
</dbReference>
<dbReference type="SUPFAM" id="SSF56112">
    <property type="entry name" value="Protein kinase-like (PK-like)"/>
    <property type="match status" value="1"/>
</dbReference>
<dbReference type="HOGENOM" id="CLU_195658_0_0_1"/>
<evidence type="ECO:0000313" key="2">
    <source>
        <dbReference type="EMBL" id="EPQ50540.1"/>
    </source>
</evidence>
<dbReference type="PANTHER" id="PTHR38248:SF2">
    <property type="entry name" value="FUNK1 11"/>
    <property type="match status" value="1"/>
</dbReference>
<evidence type="ECO:0000259" key="1">
    <source>
        <dbReference type="Pfam" id="PF17667"/>
    </source>
</evidence>
<proteinExistence type="predicted"/>
<dbReference type="Proteomes" id="UP000030669">
    <property type="component" value="Unassembled WGS sequence"/>
</dbReference>
<dbReference type="PANTHER" id="PTHR38248">
    <property type="entry name" value="FUNK1 6"/>
    <property type="match status" value="1"/>
</dbReference>
<name>S7R889_GLOTA</name>
<dbReference type="KEGG" id="gtr:GLOTRDRAFT_16945"/>
<evidence type="ECO:0000313" key="3">
    <source>
        <dbReference type="Proteomes" id="UP000030669"/>
    </source>
</evidence>
<reference evidence="2 3" key="1">
    <citation type="journal article" date="2012" name="Science">
        <title>The Paleozoic origin of enzymatic lignin decomposition reconstructed from 31 fungal genomes.</title>
        <authorList>
            <person name="Floudas D."/>
            <person name="Binder M."/>
            <person name="Riley R."/>
            <person name="Barry K."/>
            <person name="Blanchette R.A."/>
            <person name="Henrissat B."/>
            <person name="Martinez A.T."/>
            <person name="Otillar R."/>
            <person name="Spatafora J.W."/>
            <person name="Yadav J.S."/>
            <person name="Aerts A."/>
            <person name="Benoit I."/>
            <person name="Boyd A."/>
            <person name="Carlson A."/>
            <person name="Copeland A."/>
            <person name="Coutinho P.M."/>
            <person name="de Vries R.P."/>
            <person name="Ferreira P."/>
            <person name="Findley K."/>
            <person name="Foster B."/>
            <person name="Gaskell J."/>
            <person name="Glotzer D."/>
            <person name="Gorecki P."/>
            <person name="Heitman J."/>
            <person name="Hesse C."/>
            <person name="Hori C."/>
            <person name="Igarashi K."/>
            <person name="Jurgens J.A."/>
            <person name="Kallen N."/>
            <person name="Kersten P."/>
            <person name="Kohler A."/>
            <person name="Kuees U."/>
            <person name="Kumar T.K.A."/>
            <person name="Kuo A."/>
            <person name="LaButti K."/>
            <person name="Larrondo L.F."/>
            <person name="Lindquist E."/>
            <person name="Ling A."/>
            <person name="Lombard V."/>
            <person name="Lucas S."/>
            <person name="Lundell T."/>
            <person name="Martin R."/>
            <person name="McLaughlin D.J."/>
            <person name="Morgenstern I."/>
            <person name="Morin E."/>
            <person name="Murat C."/>
            <person name="Nagy L.G."/>
            <person name="Nolan M."/>
            <person name="Ohm R.A."/>
            <person name="Patyshakuliyeva A."/>
            <person name="Rokas A."/>
            <person name="Ruiz-Duenas F.J."/>
            <person name="Sabat G."/>
            <person name="Salamov A."/>
            <person name="Samejima M."/>
            <person name="Schmutz J."/>
            <person name="Slot J.C."/>
            <person name="St John F."/>
            <person name="Stenlid J."/>
            <person name="Sun H."/>
            <person name="Sun S."/>
            <person name="Syed K."/>
            <person name="Tsang A."/>
            <person name="Wiebenga A."/>
            <person name="Young D."/>
            <person name="Pisabarro A."/>
            <person name="Eastwood D.C."/>
            <person name="Martin F."/>
            <person name="Cullen D."/>
            <person name="Grigoriev I.V."/>
            <person name="Hibbett D.S."/>
        </authorList>
    </citation>
    <scope>NUCLEOTIDE SEQUENCE [LARGE SCALE GENOMIC DNA]</scope>
    <source>
        <strain evidence="2 3">ATCC 11539</strain>
    </source>
</reference>
<dbReference type="InterPro" id="IPR040976">
    <property type="entry name" value="Pkinase_fungal"/>
</dbReference>